<dbReference type="GO" id="GO:0051603">
    <property type="term" value="P:proteolysis involved in protein catabolic process"/>
    <property type="evidence" value="ECO:0007669"/>
    <property type="project" value="InterPro"/>
</dbReference>
<dbReference type="PANTHER" id="PTHR32194:SF2">
    <property type="entry name" value="PROTEASOME SUBUNIT BETA TYPE-1"/>
    <property type="match status" value="1"/>
</dbReference>
<keyword evidence="3" id="KW-0647">Proteasome</keyword>
<dbReference type="PANTHER" id="PTHR32194">
    <property type="entry name" value="METALLOPROTEASE TLDD"/>
    <property type="match status" value="1"/>
</dbReference>
<evidence type="ECO:0000256" key="5">
    <source>
        <dbReference type="ARBA" id="ARBA00026071"/>
    </source>
</evidence>
<dbReference type="EMBL" id="OA883024">
    <property type="protein sequence ID" value="CAD7277720.1"/>
    <property type="molecule type" value="Genomic_DNA"/>
</dbReference>
<keyword evidence="2" id="KW-0963">Cytoplasm</keyword>
<keyword evidence="6" id="KW-0472">Membrane</keyword>
<evidence type="ECO:0000256" key="3">
    <source>
        <dbReference type="ARBA" id="ARBA00022942"/>
    </source>
</evidence>
<dbReference type="InterPro" id="IPR029055">
    <property type="entry name" value="Ntn_hydrolases_N"/>
</dbReference>
<dbReference type="CDD" id="cd03757">
    <property type="entry name" value="proteasome_beta_type_1"/>
    <property type="match status" value="1"/>
</dbReference>
<dbReference type="EMBL" id="CAJPEX010000987">
    <property type="protein sequence ID" value="CAG0917872.1"/>
    <property type="molecule type" value="Genomic_DNA"/>
</dbReference>
<keyword evidence="6" id="KW-1133">Transmembrane helix</keyword>
<dbReference type="FunFam" id="3.60.20.10:FF:000027">
    <property type="entry name" value="Proteasome subunit beta type-6"/>
    <property type="match status" value="1"/>
</dbReference>
<keyword evidence="6" id="KW-0812">Transmembrane</keyword>
<dbReference type="GO" id="GO:0005839">
    <property type="term" value="C:proteasome core complex"/>
    <property type="evidence" value="ECO:0007669"/>
    <property type="project" value="InterPro"/>
</dbReference>
<keyword evidence="4" id="KW-0539">Nucleus</keyword>
<dbReference type="SUPFAM" id="SSF56235">
    <property type="entry name" value="N-terminal nucleophile aminohydrolases (Ntn hydrolases)"/>
    <property type="match status" value="1"/>
</dbReference>
<organism evidence="7">
    <name type="scientific">Notodromas monacha</name>
    <dbReference type="NCBI Taxonomy" id="399045"/>
    <lineage>
        <taxon>Eukaryota</taxon>
        <taxon>Metazoa</taxon>
        <taxon>Ecdysozoa</taxon>
        <taxon>Arthropoda</taxon>
        <taxon>Crustacea</taxon>
        <taxon>Oligostraca</taxon>
        <taxon>Ostracoda</taxon>
        <taxon>Podocopa</taxon>
        <taxon>Podocopida</taxon>
        <taxon>Cypridocopina</taxon>
        <taxon>Cypridoidea</taxon>
        <taxon>Cyprididae</taxon>
        <taxon>Notodromas</taxon>
    </lineage>
</organism>
<gene>
    <name evidence="7" type="ORF">NMOB1V02_LOCUS5447</name>
</gene>
<evidence type="ECO:0000256" key="4">
    <source>
        <dbReference type="ARBA" id="ARBA00023242"/>
    </source>
</evidence>
<dbReference type="GO" id="GO:0005737">
    <property type="term" value="C:cytoplasm"/>
    <property type="evidence" value="ECO:0007669"/>
    <property type="project" value="TreeGrafter"/>
</dbReference>
<dbReference type="OrthoDB" id="268479at2759"/>
<dbReference type="Pfam" id="PF00227">
    <property type="entry name" value="Proteasome"/>
    <property type="match status" value="1"/>
</dbReference>
<proteinExistence type="predicted"/>
<evidence type="ECO:0000313" key="7">
    <source>
        <dbReference type="EMBL" id="CAD7277720.1"/>
    </source>
</evidence>
<dbReference type="InterPro" id="IPR001353">
    <property type="entry name" value="Proteasome_sua/b"/>
</dbReference>
<dbReference type="Gene3D" id="3.60.20.10">
    <property type="entry name" value="Glutamine Phosphoribosylpyrophosphate, subunit 1, domain 1"/>
    <property type="match status" value="1"/>
</dbReference>
<name>A0A7R9GCV9_9CRUS</name>
<reference evidence="7" key="1">
    <citation type="submission" date="2020-11" db="EMBL/GenBank/DDBJ databases">
        <authorList>
            <person name="Tran Van P."/>
        </authorList>
    </citation>
    <scope>NUCLEOTIDE SEQUENCE</scope>
</reference>
<comment type="subcellular location">
    <subcellularLocation>
        <location evidence="1">Nucleus</location>
    </subcellularLocation>
</comment>
<dbReference type="Proteomes" id="UP000678499">
    <property type="component" value="Unassembled WGS sequence"/>
</dbReference>
<dbReference type="PROSITE" id="PS51476">
    <property type="entry name" value="PROTEASOME_BETA_2"/>
    <property type="match status" value="1"/>
</dbReference>
<evidence type="ECO:0000256" key="2">
    <source>
        <dbReference type="ARBA" id="ARBA00022490"/>
    </source>
</evidence>
<comment type="subunit">
    <text evidence="5">The 26S proteasome consists of a 20S proteasome core and two 19S regulatory subunits. The 20S proteasome core is composed of 28 subunits that are arranged in four stacked rings, resulting in a barrel-shaped structure. The two end rings are each formed by seven alpha subunits, and the two central rings are each formed by seven beta subunits. The catalytic chamber with the active sites is on the inside of the barrel.</text>
</comment>
<evidence type="ECO:0000313" key="8">
    <source>
        <dbReference type="Proteomes" id="UP000678499"/>
    </source>
</evidence>
<evidence type="ECO:0000256" key="6">
    <source>
        <dbReference type="SAM" id="Phobius"/>
    </source>
</evidence>
<dbReference type="GO" id="GO:0005634">
    <property type="term" value="C:nucleus"/>
    <property type="evidence" value="ECO:0007669"/>
    <property type="project" value="UniProtKB-SubCell"/>
</dbReference>
<sequence length="462" mass="50238">MALQFENNLVDHLGTRQARFSPYANNGGSIVALAGDDFAIIGSDTRLVSGYSILTRDQPKLFRLTDKTVLGTGGCWCDVLTFTRTIQTRLKEHHKSISSTAAARLLSTMLYHRRFFPYYVTNVLAGLDENGKGVLFSYDPVGHMTKNEYVAGGASSALLQPLLDNQIGLKNMEKVTPTTLSIETAVGIIKDTFISAAEREITTGDAIVINVITKQGIKEEVMEHGEPGKLLKVPRAPSENHEISKRSLFFDRRKCLSLTHEADDVWKAKISPNLSLAFTSLKSCEDRTAPKEVFYECSTKLCCPLGRRSLVSYPSDETSSSRSKTPPILSCVWECMPGICCAPNPNNWTGFCCPNPNSIYSSSSSGTQLDDETPEVGNGTQNPIVEPSYKRCNLFNFLDLVVIALMLVVGLAVVGFRAMPTVDIATRRFGGGDGNSSRAGTGLAGMLVTTVDASTSSVDLFD</sequence>
<dbReference type="AlphaFoldDB" id="A0A7R9GCV9"/>
<evidence type="ECO:0000256" key="1">
    <source>
        <dbReference type="ARBA" id="ARBA00004123"/>
    </source>
</evidence>
<feature type="transmembrane region" description="Helical" evidence="6">
    <location>
        <begin position="397"/>
        <end position="419"/>
    </location>
</feature>
<accession>A0A7R9GCV9</accession>
<keyword evidence="8" id="KW-1185">Reference proteome</keyword>
<dbReference type="InterPro" id="IPR023333">
    <property type="entry name" value="Proteasome_suB-type"/>
</dbReference>
<protein>
    <submittedName>
        <fullName evidence="7">Uncharacterized protein</fullName>
    </submittedName>
</protein>